<dbReference type="AlphaFoldDB" id="A0A518BNQ6"/>
<dbReference type="GO" id="GO:0003941">
    <property type="term" value="F:L-serine ammonia-lyase activity"/>
    <property type="evidence" value="ECO:0007669"/>
    <property type="project" value="UniProtKB-EC"/>
</dbReference>
<dbReference type="InterPro" id="IPR002912">
    <property type="entry name" value="ACT_dom"/>
</dbReference>
<dbReference type="KEGG" id="pbap:Pla133_36960"/>
<evidence type="ECO:0000256" key="1">
    <source>
        <dbReference type="ARBA" id="ARBA00001933"/>
    </source>
</evidence>
<dbReference type="NCBIfam" id="TIGR01127">
    <property type="entry name" value="ilvA_1Cterm"/>
    <property type="match status" value="1"/>
</dbReference>
<dbReference type="CDD" id="cd01562">
    <property type="entry name" value="Thr-dehyd"/>
    <property type="match status" value="1"/>
</dbReference>
<dbReference type="Proteomes" id="UP000316921">
    <property type="component" value="Chromosome"/>
</dbReference>
<accession>A0A518BNQ6</accession>
<dbReference type="RefSeq" id="WP_145067739.1">
    <property type="nucleotide sequence ID" value="NZ_CP036287.1"/>
</dbReference>
<proteinExistence type="inferred from homology"/>
<protein>
    <submittedName>
        <fullName evidence="7">L-threonine dehydratase catabolic TdcB</fullName>
        <ecNumber evidence="7">4.3.1.19</ecNumber>
    </submittedName>
</protein>
<evidence type="ECO:0000259" key="6">
    <source>
        <dbReference type="PROSITE" id="PS51671"/>
    </source>
</evidence>
<name>A0A518BNQ6_9BACT</name>
<dbReference type="InterPro" id="IPR050147">
    <property type="entry name" value="Ser/Thr_Dehydratase"/>
</dbReference>
<dbReference type="Pfam" id="PF01842">
    <property type="entry name" value="ACT"/>
    <property type="match status" value="1"/>
</dbReference>
<gene>
    <name evidence="7" type="primary">tdcB</name>
    <name evidence="7" type="ORF">Pla133_36960</name>
</gene>
<reference evidence="7 8" key="1">
    <citation type="submission" date="2019-02" db="EMBL/GenBank/DDBJ databases">
        <title>Deep-cultivation of Planctomycetes and their phenomic and genomic characterization uncovers novel biology.</title>
        <authorList>
            <person name="Wiegand S."/>
            <person name="Jogler M."/>
            <person name="Boedeker C."/>
            <person name="Pinto D."/>
            <person name="Vollmers J."/>
            <person name="Rivas-Marin E."/>
            <person name="Kohn T."/>
            <person name="Peeters S.H."/>
            <person name="Heuer A."/>
            <person name="Rast P."/>
            <person name="Oberbeckmann S."/>
            <person name="Bunk B."/>
            <person name="Jeske O."/>
            <person name="Meyerdierks A."/>
            <person name="Storesund J.E."/>
            <person name="Kallscheuer N."/>
            <person name="Luecker S."/>
            <person name="Lage O.M."/>
            <person name="Pohl T."/>
            <person name="Merkel B.J."/>
            <person name="Hornburger P."/>
            <person name="Mueller R.-W."/>
            <person name="Bruemmer F."/>
            <person name="Labrenz M."/>
            <person name="Spormann A.M."/>
            <person name="Op den Camp H."/>
            <person name="Overmann J."/>
            <person name="Amann R."/>
            <person name="Jetten M.S.M."/>
            <person name="Mascher T."/>
            <person name="Medema M.H."/>
            <person name="Devos D.P."/>
            <person name="Kaster A.-K."/>
            <person name="Ovreas L."/>
            <person name="Rohde M."/>
            <person name="Galperin M.Y."/>
            <person name="Jogler C."/>
        </authorList>
    </citation>
    <scope>NUCLEOTIDE SEQUENCE [LARGE SCALE GENOMIC DNA]</scope>
    <source>
        <strain evidence="7 8">Pla133</strain>
    </source>
</reference>
<feature type="domain" description="ACT" evidence="6">
    <location>
        <begin position="341"/>
        <end position="415"/>
    </location>
</feature>
<comment type="catalytic activity">
    <reaction evidence="5">
        <text>L-serine = pyruvate + NH4(+)</text>
        <dbReference type="Rhea" id="RHEA:19169"/>
        <dbReference type="ChEBI" id="CHEBI:15361"/>
        <dbReference type="ChEBI" id="CHEBI:28938"/>
        <dbReference type="ChEBI" id="CHEBI:33384"/>
        <dbReference type="EC" id="4.3.1.17"/>
    </reaction>
</comment>
<organism evidence="7 8">
    <name type="scientific">Engelhardtia mirabilis</name>
    <dbReference type="NCBI Taxonomy" id="2528011"/>
    <lineage>
        <taxon>Bacteria</taxon>
        <taxon>Pseudomonadati</taxon>
        <taxon>Planctomycetota</taxon>
        <taxon>Planctomycetia</taxon>
        <taxon>Planctomycetia incertae sedis</taxon>
        <taxon>Engelhardtia</taxon>
    </lineage>
</organism>
<dbReference type="FunFam" id="3.40.50.1100:FF:000005">
    <property type="entry name" value="Threonine dehydratase catabolic"/>
    <property type="match status" value="1"/>
</dbReference>
<comment type="similarity">
    <text evidence="2">Belongs to the serine/threonine dehydratase family.</text>
</comment>
<dbReference type="InterPro" id="IPR036052">
    <property type="entry name" value="TrpB-like_PALP_sf"/>
</dbReference>
<dbReference type="Pfam" id="PF00291">
    <property type="entry name" value="PALP"/>
    <property type="match status" value="1"/>
</dbReference>
<evidence type="ECO:0000256" key="3">
    <source>
        <dbReference type="ARBA" id="ARBA00022898"/>
    </source>
</evidence>
<dbReference type="PANTHER" id="PTHR48078:SF6">
    <property type="entry name" value="L-THREONINE DEHYDRATASE CATABOLIC TDCB"/>
    <property type="match status" value="1"/>
</dbReference>
<evidence type="ECO:0000256" key="4">
    <source>
        <dbReference type="ARBA" id="ARBA00023239"/>
    </source>
</evidence>
<evidence type="ECO:0000256" key="5">
    <source>
        <dbReference type="ARBA" id="ARBA00049406"/>
    </source>
</evidence>
<dbReference type="GO" id="GO:0030170">
    <property type="term" value="F:pyridoxal phosphate binding"/>
    <property type="evidence" value="ECO:0007669"/>
    <property type="project" value="UniProtKB-ARBA"/>
</dbReference>
<dbReference type="InterPro" id="IPR001926">
    <property type="entry name" value="TrpB-like_PALP"/>
</dbReference>
<sequence length="415" mass="43761">MTSQTSAQALPTPIEALPMIRRAAEVIGPHIVRTPTVPAPAFSELSGHEVFLKLETLQRTGAFKVRGALNKILTLDPESRSRGVVAASAGNHAQGVALASKIVGCPATIVMPERTPVIKVGRTQSHGPHVTIVLHGANYDEAYDHARTLASERGAVMVHPFDDLDVICGQGTIGLELFEQAEPLDTVIVPIGGGGLIAGIGLALKALWPKVKLVGVQAEGAAPMVRSFEADSEVVVAGPKTIADGIQVGKVGRITWPLVRAVVDQCITVSEDEITDAMVQALEQTKLVTEGAGATALAGLLSGRAELGPRVGLLMCGGNIDLTLLTRVIESGLAKAGRYHRIRLRTADVPGVLQRITSVLTQLQTNIVDISHQRQGWKVPVGSVDVEILVEVRDGDQGPLVDEALRAAGFAPREH</sequence>
<evidence type="ECO:0000313" key="8">
    <source>
        <dbReference type="Proteomes" id="UP000316921"/>
    </source>
</evidence>
<dbReference type="FunFam" id="3.40.50.1100:FF:000007">
    <property type="entry name" value="L-threonine dehydratase catabolic TdcB"/>
    <property type="match status" value="1"/>
</dbReference>
<dbReference type="CDD" id="cd04886">
    <property type="entry name" value="ACT_ThrD-II-like"/>
    <property type="match status" value="1"/>
</dbReference>
<keyword evidence="4 7" id="KW-0456">Lyase</keyword>
<dbReference type="GO" id="GO:0009097">
    <property type="term" value="P:isoleucine biosynthetic process"/>
    <property type="evidence" value="ECO:0007669"/>
    <property type="project" value="TreeGrafter"/>
</dbReference>
<dbReference type="EC" id="4.3.1.19" evidence="7"/>
<dbReference type="PANTHER" id="PTHR48078">
    <property type="entry name" value="THREONINE DEHYDRATASE, MITOCHONDRIAL-RELATED"/>
    <property type="match status" value="1"/>
</dbReference>
<dbReference type="InterPro" id="IPR005789">
    <property type="entry name" value="Thr_deHydtase_catblc"/>
</dbReference>
<keyword evidence="3" id="KW-0663">Pyridoxal phosphate</keyword>
<comment type="cofactor">
    <cofactor evidence="1">
        <name>pyridoxal 5'-phosphate</name>
        <dbReference type="ChEBI" id="CHEBI:597326"/>
    </cofactor>
</comment>
<dbReference type="GO" id="GO:0004794">
    <property type="term" value="F:threonine deaminase activity"/>
    <property type="evidence" value="ECO:0007669"/>
    <property type="project" value="UniProtKB-EC"/>
</dbReference>
<dbReference type="Gene3D" id="3.40.50.1100">
    <property type="match status" value="2"/>
</dbReference>
<keyword evidence="8" id="KW-1185">Reference proteome</keyword>
<dbReference type="InterPro" id="IPR044561">
    <property type="entry name" value="ACT_ThrD-II-like"/>
</dbReference>
<dbReference type="GO" id="GO:0006567">
    <property type="term" value="P:L-threonine catabolic process"/>
    <property type="evidence" value="ECO:0007669"/>
    <property type="project" value="InterPro"/>
</dbReference>
<dbReference type="InterPro" id="IPR045865">
    <property type="entry name" value="ACT-like_dom_sf"/>
</dbReference>
<dbReference type="SUPFAM" id="SSF55021">
    <property type="entry name" value="ACT-like"/>
    <property type="match status" value="1"/>
</dbReference>
<dbReference type="EMBL" id="CP036287">
    <property type="protein sequence ID" value="QDU68597.1"/>
    <property type="molecule type" value="Genomic_DNA"/>
</dbReference>
<evidence type="ECO:0000256" key="2">
    <source>
        <dbReference type="ARBA" id="ARBA00010869"/>
    </source>
</evidence>
<dbReference type="PROSITE" id="PS51671">
    <property type="entry name" value="ACT"/>
    <property type="match status" value="1"/>
</dbReference>
<dbReference type="GO" id="GO:0006565">
    <property type="term" value="P:L-serine catabolic process"/>
    <property type="evidence" value="ECO:0007669"/>
    <property type="project" value="TreeGrafter"/>
</dbReference>
<dbReference type="SUPFAM" id="SSF53686">
    <property type="entry name" value="Tryptophan synthase beta subunit-like PLP-dependent enzymes"/>
    <property type="match status" value="1"/>
</dbReference>
<evidence type="ECO:0000313" key="7">
    <source>
        <dbReference type="EMBL" id="QDU68597.1"/>
    </source>
</evidence>